<keyword evidence="4" id="KW-1185">Reference proteome</keyword>
<feature type="chain" id="PRO_5046061032" description="3-keto-disaccharide hydrolase domain-containing protein" evidence="2">
    <location>
        <begin position="24"/>
        <end position="278"/>
    </location>
</feature>
<evidence type="ECO:0008006" key="5">
    <source>
        <dbReference type="Google" id="ProtNLM"/>
    </source>
</evidence>
<dbReference type="Gene3D" id="2.60.120.560">
    <property type="entry name" value="Exo-inulinase, domain 1"/>
    <property type="match status" value="1"/>
</dbReference>
<keyword evidence="2" id="KW-0732">Signal</keyword>
<reference evidence="4" key="1">
    <citation type="journal article" date="2019" name="Int. J. Syst. Evol. Microbiol.">
        <title>The Global Catalogue of Microorganisms (GCM) 10K type strain sequencing project: providing services to taxonomists for standard genome sequencing and annotation.</title>
        <authorList>
            <consortium name="The Broad Institute Genomics Platform"/>
            <consortium name="The Broad Institute Genome Sequencing Center for Infectious Disease"/>
            <person name="Wu L."/>
            <person name="Ma J."/>
        </authorList>
    </citation>
    <scope>NUCLEOTIDE SEQUENCE [LARGE SCALE GENOMIC DNA]</scope>
    <source>
        <strain evidence="4">JCM 17858</strain>
    </source>
</reference>
<name>A0ABP8R4X2_9SPHI</name>
<dbReference type="Proteomes" id="UP001500394">
    <property type="component" value="Unassembled WGS sequence"/>
</dbReference>
<protein>
    <recommendedName>
        <fullName evidence="5">3-keto-disaccharide hydrolase domain-containing protein</fullName>
    </recommendedName>
</protein>
<feature type="compositionally biased region" description="Low complexity" evidence="1">
    <location>
        <begin position="51"/>
        <end position="66"/>
    </location>
</feature>
<organism evidence="3 4">
    <name type="scientific">Sphingobacterium thermophilum</name>
    <dbReference type="NCBI Taxonomy" id="768534"/>
    <lineage>
        <taxon>Bacteria</taxon>
        <taxon>Pseudomonadati</taxon>
        <taxon>Bacteroidota</taxon>
        <taxon>Sphingobacteriia</taxon>
        <taxon>Sphingobacteriales</taxon>
        <taxon>Sphingobacteriaceae</taxon>
        <taxon>Sphingobacterium</taxon>
    </lineage>
</organism>
<sequence>MKKLYVKLIVCACILLISGGLKAQTLKGIGKKIGKKVESVINNTIEEGEKTSSSSTGPTKTSNPSKYGPFEDLQGMKYDFQRGTERVFYDDFSKDAVGEMAQRWTSNGRGEVNTVEGIEGQWLQLFDGNTYKIKELIRIPEDFTLEFDVLSFSEHKHEFALDFGFDYEKGVGKHYYVAEENPVNIRASYRFNYFQFNSKETSPKKESMVKANMSTFVNDIMKVKIRVEGRRMRTYINDYKILDTEMTDPSIKKYFYLALNSDDKSGSVYVSNFRIDKI</sequence>
<evidence type="ECO:0000313" key="3">
    <source>
        <dbReference type="EMBL" id="GAA4518324.1"/>
    </source>
</evidence>
<dbReference type="RefSeq" id="WP_345068076.1">
    <property type="nucleotide sequence ID" value="NZ_BAABGR010000029.1"/>
</dbReference>
<evidence type="ECO:0000256" key="1">
    <source>
        <dbReference type="SAM" id="MobiDB-lite"/>
    </source>
</evidence>
<evidence type="ECO:0000256" key="2">
    <source>
        <dbReference type="SAM" id="SignalP"/>
    </source>
</evidence>
<feature type="region of interest" description="Disordered" evidence="1">
    <location>
        <begin position="45"/>
        <end position="70"/>
    </location>
</feature>
<proteinExistence type="predicted"/>
<evidence type="ECO:0000313" key="4">
    <source>
        <dbReference type="Proteomes" id="UP001500394"/>
    </source>
</evidence>
<dbReference type="EMBL" id="BAABGR010000029">
    <property type="protein sequence ID" value="GAA4518324.1"/>
    <property type="molecule type" value="Genomic_DNA"/>
</dbReference>
<accession>A0ABP8R4X2</accession>
<feature type="signal peptide" evidence="2">
    <location>
        <begin position="1"/>
        <end position="23"/>
    </location>
</feature>
<comment type="caution">
    <text evidence="3">The sequence shown here is derived from an EMBL/GenBank/DDBJ whole genome shotgun (WGS) entry which is preliminary data.</text>
</comment>
<gene>
    <name evidence="3" type="ORF">GCM10023173_20040</name>
</gene>